<gene>
    <name evidence="2" type="ORF">BBK82_25545</name>
</gene>
<dbReference type="GO" id="GO:0005737">
    <property type="term" value="C:cytoplasm"/>
    <property type="evidence" value="ECO:0007669"/>
    <property type="project" value="TreeGrafter"/>
</dbReference>
<dbReference type="InterPro" id="IPR016181">
    <property type="entry name" value="Acyl_CoA_acyltransferase"/>
</dbReference>
<accession>A0A1B2HMI2</accession>
<dbReference type="PANTHER" id="PTHR43441:SF3">
    <property type="entry name" value="ACETYLTRANSFERASE"/>
    <property type="match status" value="1"/>
</dbReference>
<dbReference type="STRING" id="1586287.BBK82_25545"/>
<proteinExistence type="predicted"/>
<dbReference type="Proteomes" id="UP000093053">
    <property type="component" value="Chromosome"/>
</dbReference>
<dbReference type="SUPFAM" id="SSF55729">
    <property type="entry name" value="Acyl-CoA N-acyltransferases (Nat)"/>
    <property type="match status" value="1"/>
</dbReference>
<dbReference type="AlphaFoldDB" id="A0A1B2HMI2"/>
<reference evidence="2 3" key="1">
    <citation type="submission" date="2016-07" db="EMBL/GenBank/DDBJ databases">
        <title>Complete genome sequence of the Lentzea guizhouensis DHS C013.</title>
        <authorList>
            <person name="Cao C."/>
        </authorList>
    </citation>
    <scope>NUCLEOTIDE SEQUENCE [LARGE SCALE GENOMIC DNA]</scope>
    <source>
        <strain evidence="2 3">DHS C013</strain>
    </source>
</reference>
<keyword evidence="3" id="KW-1185">Reference proteome</keyword>
<dbReference type="GO" id="GO:1990189">
    <property type="term" value="F:protein N-terminal-serine acetyltransferase activity"/>
    <property type="evidence" value="ECO:0007669"/>
    <property type="project" value="TreeGrafter"/>
</dbReference>
<dbReference type="InterPro" id="IPR051908">
    <property type="entry name" value="Ribosomal_N-acetyltransferase"/>
</dbReference>
<dbReference type="KEGG" id="led:BBK82_25545"/>
<dbReference type="PROSITE" id="PS51186">
    <property type="entry name" value="GNAT"/>
    <property type="match status" value="1"/>
</dbReference>
<dbReference type="GO" id="GO:0008999">
    <property type="term" value="F:protein-N-terminal-alanine acetyltransferase activity"/>
    <property type="evidence" value="ECO:0007669"/>
    <property type="project" value="TreeGrafter"/>
</dbReference>
<feature type="domain" description="N-acetyltransferase" evidence="1">
    <location>
        <begin position="2"/>
        <end position="167"/>
    </location>
</feature>
<evidence type="ECO:0000313" key="2">
    <source>
        <dbReference type="EMBL" id="ANZ38934.1"/>
    </source>
</evidence>
<evidence type="ECO:0000313" key="3">
    <source>
        <dbReference type="Proteomes" id="UP000093053"/>
    </source>
</evidence>
<dbReference type="CDD" id="cd04301">
    <property type="entry name" value="NAT_SF"/>
    <property type="match status" value="1"/>
</dbReference>
<dbReference type="Pfam" id="PF13302">
    <property type="entry name" value="Acetyltransf_3"/>
    <property type="match status" value="1"/>
</dbReference>
<protein>
    <recommendedName>
        <fullName evidence="1">N-acetyltransferase domain-containing protein</fullName>
    </recommendedName>
</protein>
<dbReference type="EMBL" id="CP016793">
    <property type="protein sequence ID" value="ANZ38934.1"/>
    <property type="molecule type" value="Genomic_DNA"/>
</dbReference>
<dbReference type="OrthoDB" id="9799321at2"/>
<organism evidence="2 3">
    <name type="scientific">Lentzea guizhouensis</name>
    <dbReference type="NCBI Taxonomy" id="1586287"/>
    <lineage>
        <taxon>Bacteria</taxon>
        <taxon>Bacillati</taxon>
        <taxon>Actinomycetota</taxon>
        <taxon>Actinomycetes</taxon>
        <taxon>Pseudonocardiales</taxon>
        <taxon>Pseudonocardiaceae</taxon>
        <taxon>Lentzea</taxon>
    </lineage>
</organism>
<dbReference type="Gene3D" id="3.40.630.30">
    <property type="match status" value="1"/>
</dbReference>
<name>A0A1B2HMI2_9PSEU</name>
<dbReference type="InterPro" id="IPR000182">
    <property type="entry name" value="GNAT_dom"/>
</dbReference>
<dbReference type="PANTHER" id="PTHR43441">
    <property type="entry name" value="RIBOSOMAL-PROTEIN-SERINE ACETYLTRANSFERASE"/>
    <property type="match status" value="1"/>
</dbReference>
<evidence type="ECO:0000259" key="1">
    <source>
        <dbReference type="PROSITE" id="PS51186"/>
    </source>
</evidence>
<sequence>MGMLRKLSEDDAPELVRVVRESLPHLRPWLEWATDSYDHATAEAFLVAAVEGWARGTLFDQAITSDGAIVGVVSAGREDDLVEIGYWLHPAHTGRGLVTRAVAEVVELAFGLPGVRRVQIWHDEANVASGAVPRRLGFTEVDRRTPPRDPRFGAEIGVDVVWELRRDQ</sequence>